<dbReference type="EMBL" id="CP026652">
    <property type="protein sequence ID" value="AVH54541.1"/>
    <property type="molecule type" value="Genomic_DNA"/>
</dbReference>
<proteinExistence type="predicted"/>
<keyword evidence="2" id="KW-1185">Reference proteome</keyword>
<gene>
    <name evidence="1" type="ORF">C4B68_00340</name>
</gene>
<sequence length="103" mass="11174">MGGRTTGPPAGQLLRAAFDQTGITPRQLWTDRVLDEARHSIDPVHLVRLFGIHPNTAVRPCRASAEDSGRQLGWVTPIPAPGDVWRTGSGVIASRKVRPCVRS</sequence>
<dbReference type="Proteomes" id="UP000238413">
    <property type="component" value="Chromosome"/>
</dbReference>
<protein>
    <submittedName>
        <fullName evidence="1">Uncharacterized protein</fullName>
    </submittedName>
</protein>
<organism evidence="1 2">
    <name type="scientific">Streptomyces dengpaensis</name>
    <dbReference type="NCBI Taxonomy" id="2049881"/>
    <lineage>
        <taxon>Bacteria</taxon>
        <taxon>Bacillati</taxon>
        <taxon>Actinomycetota</taxon>
        <taxon>Actinomycetes</taxon>
        <taxon>Kitasatosporales</taxon>
        <taxon>Streptomycetaceae</taxon>
        <taxon>Streptomyces</taxon>
    </lineage>
</organism>
<accession>A0ABM6SJX1</accession>
<evidence type="ECO:0000313" key="1">
    <source>
        <dbReference type="EMBL" id="AVH54541.1"/>
    </source>
</evidence>
<reference evidence="1 2" key="1">
    <citation type="submission" date="2018-02" db="EMBL/GenBank/DDBJ databases">
        <title>Complete genome sequence of Streptomyces dengpaensis, the producer of angucyclines.</title>
        <authorList>
            <person name="Yumei L."/>
        </authorList>
    </citation>
    <scope>NUCLEOTIDE SEQUENCE [LARGE SCALE GENOMIC DNA]</scope>
    <source>
        <strain evidence="1 2">XZHG99</strain>
    </source>
</reference>
<evidence type="ECO:0000313" key="2">
    <source>
        <dbReference type="Proteomes" id="UP000238413"/>
    </source>
</evidence>
<name>A0ABM6SJX1_9ACTN</name>